<organism evidence="3">
    <name type="scientific">Soboliphyme baturini</name>
    <dbReference type="NCBI Taxonomy" id="241478"/>
    <lineage>
        <taxon>Eukaryota</taxon>
        <taxon>Metazoa</taxon>
        <taxon>Ecdysozoa</taxon>
        <taxon>Nematoda</taxon>
        <taxon>Enoplea</taxon>
        <taxon>Dorylaimia</taxon>
        <taxon>Dioctophymatida</taxon>
        <taxon>Dioctophymatoidea</taxon>
        <taxon>Soboliphymatidae</taxon>
        <taxon>Soboliphyme</taxon>
    </lineage>
</organism>
<dbReference type="OrthoDB" id="5850509at2759"/>
<reference evidence="3" key="1">
    <citation type="submission" date="2016-06" db="UniProtKB">
        <authorList>
            <consortium name="WormBaseParasite"/>
        </authorList>
    </citation>
    <scope>IDENTIFICATION</scope>
</reference>
<proteinExistence type="predicted"/>
<evidence type="ECO:0000313" key="3">
    <source>
        <dbReference type="WBParaSite" id="SBAD_0000498101-mRNA-1"/>
    </source>
</evidence>
<accession>A0A183IMD9</accession>
<reference evidence="1 2" key="2">
    <citation type="submission" date="2018-11" db="EMBL/GenBank/DDBJ databases">
        <authorList>
            <consortium name="Pathogen Informatics"/>
        </authorList>
    </citation>
    <scope>NUCLEOTIDE SEQUENCE [LARGE SCALE GENOMIC DNA]</scope>
</reference>
<gene>
    <name evidence="1" type="ORF">SBAD_LOCUS4785</name>
</gene>
<sequence>MIGSPRLTQATAISAVSFTGDPVPLQGKFKCTYRLISKPLSGICNVSSYGNSNLLGAEWIEKLGLFDQPFNKLQDEPAVRSSRSVSFLNASDA</sequence>
<dbReference type="AlphaFoldDB" id="A0A183IMD9"/>
<evidence type="ECO:0000313" key="1">
    <source>
        <dbReference type="EMBL" id="VDP05395.1"/>
    </source>
</evidence>
<dbReference type="Proteomes" id="UP000270296">
    <property type="component" value="Unassembled WGS sequence"/>
</dbReference>
<evidence type="ECO:0000313" key="2">
    <source>
        <dbReference type="Proteomes" id="UP000270296"/>
    </source>
</evidence>
<protein>
    <submittedName>
        <fullName evidence="1 3">Uncharacterized protein</fullName>
    </submittedName>
</protein>
<keyword evidence="2" id="KW-1185">Reference proteome</keyword>
<name>A0A183IMD9_9BILA</name>
<dbReference type="EMBL" id="UZAM01008541">
    <property type="protein sequence ID" value="VDP05395.1"/>
    <property type="molecule type" value="Genomic_DNA"/>
</dbReference>
<dbReference type="WBParaSite" id="SBAD_0000498101-mRNA-1">
    <property type="protein sequence ID" value="SBAD_0000498101-mRNA-1"/>
    <property type="gene ID" value="SBAD_0000498101"/>
</dbReference>